<dbReference type="SUPFAM" id="SSF54373">
    <property type="entry name" value="FAD-linked reductases, C-terminal domain"/>
    <property type="match status" value="1"/>
</dbReference>
<organism evidence="6 7">
    <name type="scientific">Corynespora cassiicola Philippines</name>
    <dbReference type="NCBI Taxonomy" id="1448308"/>
    <lineage>
        <taxon>Eukaryota</taxon>
        <taxon>Fungi</taxon>
        <taxon>Dikarya</taxon>
        <taxon>Ascomycota</taxon>
        <taxon>Pezizomycotina</taxon>
        <taxon>Dothideomycetes</taxon>
        <taxon>Pleosporomycetidae</taxon>
        <taxon>Pleosporales</taxon>
        <taxon>Corynesporascaceae</taxon>
        <taxon>Corynespora</taxon>
    </lineage>
</organism>
<dbReference type="Gene3D" id="3.30.560.10">
    <property type="entry name" value="Glucose Oxidase, domain 3"/>
    <property type="match status" value="2"/>
</dbReference>
<evidence type="ECO:0000256" key="2">
    <source>
        <dbReference type="PIRSR" id="PIRSR000137-1"/>
    </source>
</evidence>
<dbReference type="GO" id="GO:0044550">
    <property type="term" value="P:secondary metabolite biosynthetic process"/>
    <property type="evidence" value="ECO:0007669"/>
    <property type="project" value="TreeGrafter"/>
</dbReference>
<keyword evidence="4" id="KW-0732">Signal</keyword>
<evidence type="ECO:0000313" key="6">
    <source>
        <dbReference type="EMBL" id="PSN61575.1"/>
    </source>
</evidence>
<dbReference type="AlphaFoldDB" id="A0A2T2N828"/>
<name>A0A2T2N828_CORCC</name>
<protein>
    <submittedName>
        <fullName evidence="6">FAD/NAD(P)-binding domain-containing protein</fullName>
    </submittedName>
</protein>
<dbReference type="GO" id="GO:0016614">
    <property type="term" value="F:oxidoreductase activity, acting on CH-OH group of donors"/>
    <property type="evidence" value="ECO:0007669"/>
    <property type="project" value="InterPro"/>
</dbReference>
<evidence type="ECO:0000256" key="1">
    <source>
        <dbReference type="ARBA" id="ARBA00010790"/>
    </source>
</evidence>
<feature type="domain" description="Glucose-methanol-choline oxidoreductase C-terminal" evidence="5">
    <location>
        <begin position="361"/>
        <end position="441"/>
    </location>
</feature>
<evidence type="ECO:0000313" key="7">
    <source>
        <dbReference type="Proteomes" id="UP000240883"/>
    </source>
</evidence>
<feature type="signal peptide" evidence="4">
    <location>
        <begin position="1"/>
        <end position="19"/>
    </location>
</feature>
<keyword evidence="7" id="KW-1185">Reference proteome</keyword>
<reference evidence="6 7" key="1">
    <citation type="journal article" date="2018" name="Front. Microbiol.">
        <title>Genome-Wide Analysis of Corynespora cassiicola Leaf Fall Disease Putative Effectors.</title>
        <authorList>
            <person name="Lopez D."/>
            <person name="Ribeiro S."/>
            <person name="Label P."/>
            <person name="Fumanal B."/>
            <person name="Venisse J.S."/>
            <person name="Kohler A."/>
            <person name="de Oliveira R.R."/>
            <person name="Labutti K."/>
            <person name="Lipzen A."/>
            <person name="Lail K."/>
            <person name="Bauer D."/>
            <person name="Ohm R.A."/>
            <person name="Barry K.W."/>
            <person name="Spatafora J."/>
            <person name="Grigoriev I.V."/>
            <person name="Martin F.M."/>
            <person name="Pujade-Renaud V."/>
        </authorList>
    </citation>
    <scope>NUCLEOTIDE SEQUENCE [LARGE SCALE GENOMIC DNA]</scope>
    <source>
        <strain evidence="6 7">Philippines</strain>
    </source>
</reference>
<dbReference type="SUPFAM" id="SSF51905">
    <property type="entry name" value="FAD/NAD(P)-binding domain"/>
    <property type="match status" value="1"/>
</dbReference>
<evidence type="ECO:0000259" key="5">
    <source>
        <dbReference type="Pfam" id="PF05199"/>
    </source>
</evidence>
<evidence type="ECO:0000256" key="4">
    <source>
        <dbReference type="SAM" id="SignalP"/>
    </source>
</evidence>
<sequence>MLSANELALVLLSTYSALAHPFFTGQHISEAENLLAEYDFVVVGAGASGLTVANRLSEESSTTVLLIKAGDLDNDKDFVTVPGLAANENIAGRAISVLLEKVVSGSIKLNYIVFNRSARSDYNSWEKLRGEGWNFKSLLLYFRKITSGDAISGFYYFNNVDRVTVTCSSAEKVYYASAVGRSNFYLLSGQQVTKILLNNGNNSMKATRVSEIGDSALLASISVDTVIDLPAVGQNLHNHVSVVIVNTINSNFTISNLGPLTTLVGDFLLFLPLSTYSNASDVIHSAATSENALTSYKSLTQKLITNDAAFLEIIWANSVLILSFQQLFSRGNIKAVSSSIFNSPLADAGFLHTHVIAPLTPFKVISELNVTSDTDLDDFIQSSADTLFHPAGTCKIELKAEGGVVNINFKVHSVEGLRIIDASVIPTLPAAHTITTVYAVAERAADIIKGKTTLRGRA</sequence>
<dbReference type="InterPro" id="IPR036188">
    <property type="entry name" value="FAD/NAD-bd_sf"/>
</dbReference>
<dbReference type="InterPro" id="IPR012132">
    <property type="entry name" value="GMC_OxRdtase"/>
</dbReference>
<comment type="similarity">
    <text evidence="1">Belongs to the GMC oxidoreductase family.</text>
</comment>
<dbReference type="PANTHER" id="PTHR11552:SF115">
    <property type="entry name" value="DEHYDROGENASE XPTC-RELATED"/>
    <property type="match status" value="1"/>
</dbReference>
<dbReference type="Gene3D" id="3.50.50.60">
    <property type="entry name" value="FAD/NAD(P)-binding domain"/>
    <property type="match status" value="3"/>
</dbReference>
<feature type="binding site" evidence="3">
    <location>
        <position position="102"/>
    </location>
    <ligand>
        <name>FAD</name>
        <dbReference type="ChEBI" id="CHEBI:57692"/>
    </ligand>
</feature>
<dbReference type="PIRSF" id="PIRSF000137">
    <property type="entry name" value="Alcohol_oxidase"/>
    <property type="match status" value="1"/>
</dbReference>
<keyword evidence="3" id="KW-0285">Flavoprotein</keyword>
<dbReference type="PANTHER" id="PTHR11552">
    <property type="entry name" value="GLUCOSE-METHANOL-CHOLINE GMC OXIDOREDUCTASE"/>
    <property type="match status" value="1"/>
</dbReference>
<feature type="active site" description="Proton acceptor" evidence="2">
    <location>
        <position position="432"/>
    </location>
</feature>
<evidence type="ECO:0000256" key="3">
    <source>
        <dbReference type="PIRSR" id="PIRSR000137-2"/>
    </source>
</evidence>
<feature type="binding site" evidence="3">
    <location>
        <position position="192"/>
    </location>
    <ligand>
        <name>FAD</name>
        <dbReference type="ChEBI" id="CHEBI:57692"/>
    </ligand>
</feature>
<dbReference type="GO" id="GO:0050660">
    <property type="term" value="F:flavin adenine dinucleotide binding"/>
    <property type="evidence" value="ECO:0007669"/>
    <property type="project" value="InterPro"/>
</dbReference>
<feature type="active site" description="Proton donor" evidence="2">
    <location>
        <position position="389"/>
    </location>
</feature>
<dbReference type="InterPro" id="IPR007867">
    <property type="entry name" value="GMC_OxRtase_C"/>
</dbReference>
<dbReference type="Pfam" id="PF05199">
    <property type="entry name" value="GMC_oxred_C"/>
    <property type="match status" value="1"/>
</dbReference>
<accession>A0A2T2N828</accession>
<dbReference type="STRING" id="1448308.A0A2T2N828"/>
<dbReference type="EMBL" id="KZ678144">
    <property type="protein sequence ID" value="PSN61575.1"/>
    <property type="molecule type" value="Genomic_DNA"/>
</dbReference>
<feature type="chain" id="PRO_5015771476" evidence="4">
    <location>
        <begin position="20"/>
        <end position="458"/>
    </location>
</feature>
<proteinExistence type="inferred from homology"/>
<keyword evidence="3" id="KW-0274">FAD</keyword>
<dbReference type="Proteomes" id="UP000240883">
    <property type="component" value="Unassembled WGS sequence"/>
</dbReference>
<dbReference type="OrthoDB" id="269227at2759"/>
<gene>
    <name evidence="6" type="ORF">BS50DRAFT_613591</name>
</gene>
<feature type="binding site" evidence="3">
    <location>
        <begin position="110"/>
        <end position="113"/>
    </location>
    <ligand>
        <name>FAD</name>
        <dbReference type="ChEBI" id="CHEBI:57692"/>
    </ligand>
</feature>
<comment type="cofactor">
    <cofactor evidence="3">
        <name>FAD</name>
        <dbReference type="ChEBI" id="CHEBI:57692"/>
    </cofactor>
</comment>